<feature type="non-terminal residue" evidence="3">
    <location>
        <position position="325"/>
    </location>
</feature>
<organism evidence="3">
    <name type="scientific">marine metagenome</name>
    <dbReference type="NCBI Taxonomy" id="408172"/>
    <lineage>
        <taxon>unclassified sequences</taxon>
        <taxon>metagenomes</taxon>
        <taxon>ecological metagenomes</taxon>
    </lineage>
</organism>
<evidence type="ECO:0000256" key="1">
    <source>
        <dbReference type="SAM" id="Coils"/>
    </source>
</evidence>
<evidence type="ECO:0000313" key="3">
    <source>
        <dbReference type="EMBL" id="SVA23082.1"/>
    </source>
</evidence>
<gene>
    <name evidence="3" type="ORF">METZ01_LOCUS75936</name>
</gene>
<evidence type="ECO:0000256" key="2">
    <source>
        <dbReference type="SAM" id="Phobius"/>
    </source>
</evidence>
<sequence length="325" mass="34543">MARPPDPASESTLQSLTEQLKEQNFKLTQIRNIGEAQVEAAEDAAAVAREAAREAARAAGDDEEGPEIAIKVETEEAPGLFKKLKLGGLAMSFLGSAMTGLTSAFTWLGNAFGPKLLLKLKAIAPWAMILTGLTMAIEDGITGWMDSESWGTSKVSGFLGGFFGGAGDGGIKNAFANAGKWALIGAGVGSIVPVVGTLVGGLVGAAIGGILGFIGGKKLAKGFDGIGAWFYKQFETLVLGPIKAVWDFIAPDWAKAVTDKMVWSDLLPPGLAKLFNGEYFTFDMPAFTWTDIFPKFLVDFFTNVTKVAAKETWSWMDLMPPFLTK</sequence>
<feature type="transmembrane region" description="Helical" evidence="2">
    <location>
        <begin position="120"/>
        <end position="137"/>
    </location>
</feature>
<feature type="transmembrane region" description="Helical" evidence="2">
    <location>
        <begin position="86"/>
        <end position="108"/>
    </location>
</feature>
<keyword evidence="1" id="KW-0175">Coiled coil</keyword>
<keyword evidence="2" id="KW-1133">Transmembrane helix</keyword>
<dbReference type="EMBL" id="UINC01005713">
    <property type="protein sequence ID" value="SVA23082.1"/>
    <property type="molecule type" value="Genomic_DNA"/>
</dbReference>
<feature type="coiled-coil region" evidence="1">
    <location>
        <begin position="13"/>
        <end position="58"/>
    </location>
</feature>
<dbReference type="AlphaFoldDB" id="A0A381U4B0"/>
<keyword evidence="2" id="KW-0472">Membrane</keyword>
<keyword evidence="2" id="KW-0812">Transmembrane</keyword>
<proteinExistence type="predicted"/>
<protein>
    <submittedName>
        <fullName evidence="3">Uncharacterized protein</fullName>
    </submittedName>
</protein>
<accession>A0A381U4B0</accession>
<name>A0A381U4B0_9ZZZZ</name>
<reference evidence="3" key="1">
    <citation type="submission" date="2018-05" db="EMBL/GenBank/DDBJ databases">
        <authorList>
            <person name="Lanie J.A."/>
            <person name="Ng W.-L."/>
            <person name="Kazmierczak K.M."/>
            <person name="Andrzejewski T.M."/>
            <person name="Davidsen T.M."/>
            <person name="Wayne K.J."/>
            <person name="Tettelin H."/>
            <person name="Glass J.I."/>
            <person name="Rusch D."/>
            <person name="Podicherti R."/>
            <person name="Tsui H.-C.T."/>
            <person name="Winkler M.E."/>
        </authorList>
    </citation>
    <scope>NUCLEOTIDE SEQUENCE</scope>
</reference>
<feature type="transmembrane region" description="Helical" evidence="2">
    <location>
        <begin position="191"/>
        <end position="214"/>
    </location>
</feature>